<reference evidence="3 4" key="1">
    <citation type="submission" date="2019-03" db="EMBL/GenBank/DDBJ databases">
        <title>Genomic Encyclopedia of Type Strains, Phase IV (KMG-IV): sequencing the most valuable type-strain genomes for metagenomic binning, comparative biology and taxonomic classification.</title>
        <authorList>
            <person name="Goeker M."/>
        </authorList>
    </citation>
    <scope>NUCLEOTIDE SEQUENCE [LARGE SCALE GENOMIC DNA]</scope>
    <source>
        <strain evidence="3 4">DSM 102852</strain>
    </source>
</reference>
<dbReference type="AlphaFoldDB" id="A0A4V6PY30"/>
<keyword evidence="4" id="KW-1185">Reference proteome</keyword>
<dbReference type="PROSITE" id="PS00455">
    <property type="entry name" value="AMP_BINDING"/>
    <property type="match status" value="1"/>
</dbReference>
<dbReference type="InterPro" id="IPR020845">
    <property type="entry name" value="AMP-binding_CS"/>
</dbReference>
<evidence type="ECO:0000313" key="3">
    <source>
        <dbReference type="EMBL" id="TDR30749.1"/>
    </source>
</evidence>
<organism evidence="3 4">
    <name type="scientific">Hydromonas duriensis</name>
    <dbReference type="NCBI Taxonomy" id="1527608"/>
    <lineage>
        <taxon>Bacteria</taxon>
        <taxon>Pseudomonadati</taxon>
        <taxon>Pseudomonadota</taxon>
        <taxon>Betaproteobacteria</taxon>
        <taxon>Burkholderiales</taxon>
        <taxon>Burkholderiaceae</taxon>
        <taxon>Hydromonas</taxon>
    </lineage>
</organism>
<dbReference type="Gene3D" id="3.30.300.30">
    <property type="match status" value="1"/>
</dbReference>
<dbReference type="InterPro" id="IPR042099">
    <property type="entry name" value="ANL_N_sf"/>
</dbReference>
<gene>
    <name evidence="3" type="ORF">DFR44_11728</name>
</gene>
<accession>A0A4V6PY30</accession>
<dbReference type="Pfam" id="PF00501">
    <property type="entry name" value="AMP-binding"/>
    <property type="match status" value="1"/>
</dbReference>
<dbReference type="Gene3D" id="3.40.50.12780">
    <property type="entry name" value="N-terminal domain of ligase-like"/>
    <property type="match status" value="1"/>
</dbReference>
<dbReference type="InterPro" id="IPR054545">
    <property type="entry name" value="ApeI-like"/>
</dbReference>
<evidence type="ECO:0000313" key="4">
    <source>
        <dbReference type="Proteomes" id="UP000294480"/>
    </source>
</evidence>
<evidence type="ECO:0000259" key="2">
    <source>
        <dbReference type="Pfam" id="PF22818"/>
    </source>
</evidence>
<protein>
    <submittedName>
        <fullName evidence="3">AMP-binding enzyme</fullName>
    </submittedName>
</protein>
<feature type="domain" description="ApeI dehydratase-like" evidence="2">
    <location>
        <begin position="479"/>
        <end position="572"/>
    </location>
</feature>
<dbReference type="PANTHER" id="PTHR45398:SF1">
    <property type="entry name" value="ENZYME, PUTATIVE (JCVI)-RELATED"/>
    <property type="match status" value="1"/>
</dbReference>
<dbReference type="InterPro" id="IPR029069">
    <property type="entry name" value="HotDog_dom_sf"/>
</dbReference>
<proteinExistence type="predicted"/>
<dbReference type="EMBL" id="SNZE01000017">
    <property type="protein sequence ID" value="TDR30749.1"/>
    <property type="molecule type" value="Genomic_DNA"/>
</dbReference>
<feature type="domain" description="AMP-dependent synthetase/ligase" evidence="1">
    <location>
        <begin position="124"/>
        <end position="312"/>
    </location>
</feature>
<dbReference type="Proteomes" id="UP000294480">
    <property type="component" value="Unassembled WGS sequence"/>
</dbReference>
<dbReference type="InterPro" id="IPR000873">
    <property type="entry name" value="AMP-dep_synth/lig_dom"/>
</dbReference>
<dbReference type="SUPFAM" id="SSF54637">
    <property type="entry name" value="Thioesterase/thiol ester dehydrase-isomerase"/>
    <property type="match status" value="1"/>
</dbReference>
<dbReference type="SUPFAM" id="SSF56801">
    <property type="entry name" value="Acetyl-CoA synthetase-like"/>
    <property type="match status" value="1"/>
</dbReference>
<dbReference type="InterPro" id="IPR045851">
    <property type="entry name" value="AMP-bd_C_sf"/>
</dbReference>
<sequence>MSKPFEFLHQQLIRPNGQSIVFLDDTPVNWIEFSQKVFSWYQTWSELPRLNWALYFDKIDEFAAAFLGALYAEQVVYIPNDKLPGTMVHLSKWVGGFVGDFTPHEQLLSYTFLSNTTDARRKSSPSSSIKLDTPFYFLTSGSTGFPKPVQKHVRQLDEELASLNLLFESILKNTQIYATVSHQHFFGFIFRLLLPLVNLRPIKTETILFPESLLSTKAANITLISSPAFLSRLTHTSSWQFLKSQITHVFSAGGPLFDTHVQSVQNIWKSCVVEIYGSTETGAVGFKKSHPESEIQDFFTPLPNVQIKMDEDGLLCIQAPHLNQPKHWYTCADKVAVQHAPFPSFKLLGRADRVIKLEEKRISLTHMEQQLQTISWITSANVAVIKILQRTVLGAVIELSPNGFQLYKTKSRSEIVDYLKSFLKTHFESLAIPRRWRFVEKIPRNAQDKIEYPTILSILETPPMVKYPKIINITHSNLHSNLELEIPQELQYFKGHFKDEPILPGIAQLDWAVEYAKIEFDLHHANVNAIKLLKFSQIIKPKQVINLMLSHNPTKMSTNFSYESNTGRHASGVIVWESDNV</sequence>
<evidence type="ECO:0000259" key="1">
    <source>
        <dbReference type="Pfam" id="PF00501"/>
    </source>
</evidence>
<dbReference type="Pfam" id="PF22818">
    <property type="entry name" value="ApeI-like"/>
    <property type="match status" value="1"/>
</dbReference>
<dbReference type="PANTHER" id="PTHR45398">
    <property type="match status" value="1"/>
</dbReference>
<name>A0A4V6PY30_9BURK</name>
<comment type="caution">
    <text evidence="3">The sequence shown here is derived from an EMBL/GenBank/DDBJ whole genome shotgun (WGS) entry which is preliminary data.</text>
</comment>
<dbReference type="Gene3D" id="3.10.129.10">
    <property type="entry name" value="Hotdog Thioesterase"/>
    <property type="match status" value="1"/>
</dbReference>